<dbReference type="RefSeq" id="WP_143917819.1">
    <property type="nucleotide sequence ID" value="NZ_CANMIK010000060.1"/>
</dbReference>
<evidence type="ECO:0000313" key="1">
    <source>
        <dbReference type="EMBL" id="TSE05986.1"/>
    </source>
</evidence>
<organism evidence="1 2">
    <name type="scientific">Aquimarina algiphila</name>
    <dbReference type="NCBI Taxonomy" id="2047982"/>
    <lineage>
        <taxon>Bacteria</taxon>
        <taxon>Pseudomonadati</taxon>
        <taxon>Bacteroidota</taxon>
        <taxon>Flavobacteriia</taxon>
        <taxon>Flavobacteriales</taxon>
        <taxon>Flavobacteriaceae</taxon>
        <taxon>Aquimarina</taxon>
    </lineage>
</organism>
<name>A0A554VFG2_9FLAO</name>
<evidence type="ECO:0000313" key="2">
    <source>
        <dbReference type="Proteomes" id="UP000318833"/>
    </source>
</evidence>
<dbReference type="Pfam" id="PF14125">
    <property type="entry name" value="DUF4292"/>
    <property type="match status" value="1"/>
</dbReference>
<keyword evidence="2" id="KW-1185">Reference proteome</keyword>
<protein>
    <submittedName>
        <fullName evidence="1">DUF4292 domain-containing protein</fullName>
    </submittedName>
</protein>
<dbReference type="OrthoDB" id="849114at2"/>
<dbReference type="Gene3D" id="2.50.20.10">
    <property type="entry name" value="Lipoprotein localisation LolA/LolB/LppX"/>
    <property type="match status" value="1"/>
</dbReference>
<proteinExistence type="predicted"/>
<dbReference type="Proteomes" id="UP000318833">
    <property type="component" value="Unassembled WGS sequence"/>
</dbReference>
<comment type="caution">
    <text evidence="1">The sequence shown here is derived from an EMBL/GenBank/DDBJ whole genome shotgun (WGS) entry which is preliminary data.</text>
</comment>
<sequence length="258" mass="30031">MNRIFFGLLFFSLIALNSCKGTKSVTESGVKRLSAEKIIANHYNRSFNFETLNTKVKVKYDDGKQSFSPIATLRLEKDKRIWVSVKMLGITLAKALITPEKVSYYEKINSTYFEGDFRLLSEWLGTDLDFKKVQQMLLGQALFNLRDDKYKSSITNQSYQLQPKTELALFERLFLVRPDTFKMAQQKLKQPSENRDLTIYYKTYQKVGNQEFPKEIHIEALQDKGKTTIEIEYKTVDYNAKVSFPFKIPSGYKQVTIQ</sequence>
<dbReference type="InterPro" id="IPR025634">
    <property type="entry name" value="DUF4292"/>
</dbReference>
<reference evidence="1 2" key="1">
    <citation type="submission" date="2019-07" db="EMBL/GenBank/DDBJ databases">
        <title>The draft genome sequence of Aquimarina algiphila M91.</title>
        <authorList>
            <person name="Meng X."/>
        </authorList>
    </citation>
    <scope>NUCLEOTIDE SEQUENCE [LARGE SCALE GENOMIC DNA]</scope>
    <source>
        <strain evidence="1 2">M91</strain>
    </source>
</reference>
<dbReference type="AlphaFoldDB" id="A0A554VFG2"/>
<accession>A0A554VFG2</accession>
<gene>
    <name evidence="1" type="ORF">FOF46_21160</name>
</gene>
<dbReference type="EMBL" id="VLNR01000052">
    <property type="protein sequence ID" value="TSE05986.1"/>
    <property type="molecule type" value="Genomic_DNA"/>
</dbReference>